<evidence type="ECO:0000313" key="1">
    <source>
        <dbReference type="EMBL" id="KAK0718821.1"/>
    </source>
</evidence>
<evidence type="ECO:0000313" key="2">
    <source>
        <dbReference type="Proteomes" id="UP001172159"/>
    </source>
</evidence>
<dbReference type="AlphaFoldDB" id="A0AA40DZK4"/>
<keyword evidence="2" id="KW-1185">Reference proteome</keyword>
<name>A0AA40DZK4_9PEZI</name>
<sequence>MNTPSAVFVCYEESSLKKRFARATGRQTRRAICHVPDGSFGPLNSSGSGQWS</sequence>
<dbReference type="Proteomes" id="UP001172159">
    <property type="component" value="Unassembled WGS sequence"/>
</dbReference>
<accession>A0AA40DZK4</accession>
<protein>
    <submittedName>
        <fullName evidence="1">Uncharacterized protein</fullName>
    </submittedName>
</protein>
<organism evidence="1 2">
    <name type="scientific">Apiosordaria backusii</name>
    <dbReference type="NCBI Taxonomy" id="314023"/>
    <lineage>
        <taxon>Eukaryota</taxon>
        <taxon>Fungi</taxon>
        <taxon>Dikarya</taxon>
        <taxon>Ascomycota</taxon>
        <taxon>Pezizomycotina</taxon>
        <taxon>Sordariomycetes</taxon>
        <taxon>Sordariomycetidae</taxon>
        <taxon>Sordariales</taxon>
        <taxon>Lasiosphaeriaceae</taxon>
        <taxon>Apiosordaria</taxon>
    </lineage>
</organism>
<proteinExistence type="predicted"/>
<dbReference type="EMBL" id="JAUKTV010000013">
    <property type="protein sequence ID" value="KAK0718821.1"/>
    <property type="molecule type" value="Genomic_DNA"/>
</dbReference>
<comment type="caution">
    <text evidence="1">The sequence shown here is derived from an EMBL/GenBank/DDBJ whole genome shotgun (WGS) entry which is preliminary data.</text>
</comment>
<reference evidence="1" key="1">
    <citation type="submission" date="2023-06" db="EMBL/GenBank/DDBJ databases">
        <title>Genome-scale phylogeny and comparative genomics of the fungal order Sordariales.</title>
        <authorList>
            <consortium name="Lawrence Berkeley National Laboratory"/>
            <person name="Hensen N."/>
            <person name="Bonometti L."/>
            <person name="Westerberg I."/>
            <person name="Brannstrom I.O."/>
            <person name="Guillou S."/>
            <person name="Cros-Aarteil S."/>
            <person name="Calhoun S."/>
            <person name="Haridas S."/>
            <person name="Kuo A."/>
            <person name="Mondo S."/>
            <person name="Pangilinan J."/>
            <person name="Riley R."/>
            <person name="Labutti K."/>
            <person name="Andreopoulos B."/>
            <person name="Lipzen A."/>
            <person name="Chen C."/>
            <person name="Yanf M."/>
            <person name="Daum C."/>
            <person name="Ng V."/>
            <person name="Clum A."/>
            <person name="Steindorff A."/>
            <person name="Ohm R."/>
            <person name="Martin F."/>
            <person name="Silar P."/>
            <person name="Natvig D."/>
            <person name="Lalanne C."/>
            <person name="Gautier V."/>
            <person name="Ament-Velasquez S.L."/>
            <person name="Kruys A."/>
            <person name="Hutchinson M.I."/>
            <person name="Powell A.J."/>
            <person name="Barry K."/>
            <person name="Miller A.N."/>
            <person name="Grigoriev I.V."/>
            <person name="Debuchy R."/>
            <person name="Gladieux P."/>
            <person name="Thoren M.H."/>
            <person name="Johannesson H."/>
        </authorList>
    </citation>
    <scope>NUCLEOTIDE SEQUENCE</scope>
    <source>
        <strain evidence="1">CBS 540.89</strain>
    </source>
</reference>
<gene>
    <name evidence="1" type="ORF">B0T21DRAFT_374194</name>
</gene>